<evidence type="ECO:0000256" key="3">
    <source>
        <dbReference type="ARBA" id="ARBA00008900"/>
    </source>
</evidence>
<evidence type="ECO:0000256" key="2">
    <source>
        <dbReference type="ARBA" id="ARBA00005061"/>
    </source>
</evidence>
<evidence type="ECO:0000313" key="11">
    <source>
        <dbReference type="EMBL" id="SCC10843.1"/>
    </source>
</evidence>
<evidence type="ECO:0000256" key="1">
    <source>
        <dbReference type="ARBA" id="ARBA00001947"/>
    </source>
</evidence>
<evidence type="ECO:0000256" key="5">
    <source>
        <dbReference type="ARBA" id="ARBA00018141"/>
    </source>
</evidence>
<dbReference type="Pfam" id="PF01242">
    <property type="entry name" value="PTPS"/>
    <property type="match status" value="1"/>
</dbReference>
<dbReference type="InterPro" id="IPR038418">
    <property type="entry name" value="6-PTP_synth/QueD_sf"/>
</dbReference>
<dbReference type="UniPathway" id="UPA00391"/>
<evidence type="ECO:0000256" key="7">
    <source>
        <dbReference type="ARBA" id="ARBA00022833"/>
    </source>
</evidence>
<dbReference type="EC" id="4.1.2.50" evidence="4"/>
<dbReference type="GO" id="GO:0046872">
    <property type="term" value="F:metal ion binding"/>
    <property type="evidence" value="ECO:0007669"/>
    <property type="project" value="UniProtKB-KW"/>
</dbReference>
<dbReference type="Gene3D" id="3.30.479.10">
    <property type="entry name" value="6-pyruvoyl tetrahydropterin synthase/QueD"/>
    <property type="match status" value="1"/>
</dbReference>
<dbReference type="FunFam" id="3.30.479.10:FF:000003">
    <property type="entry name" value="6-pyruvoyl tetrahydrobiopterin synthase"/>
    <property type="match status" value="1"/>
</dbReference>
<evidence type="ECO:0000256" key="10">
    <source>
        <dbReference type="ARBA" id="ARBA00048807"/>
    </source>
</evidence>
<sequence>MIYLTRVENFNAAHKLSNPAWSDEKNEAVFGKCANVNWHGHNYELHVTIKGNPDPDTGFVFNAKILGEIIKNEVIEKIDHRNLNMDVAFMAGKFTSAENLAIGIWDQLAPHLPASVQLHSIKLYETPRIYVEYFGTHSGL</sequence>
<proteinExistence type="inferred from homology"/>
<comment type="cofactor">
    <cofactor evidence="1">
        <name>Zn(2+)</name>
        <dbReference type="ChEBI" id="CHEBI:29105"/>
    </cofactor>
</comment>
<accession>A0A1C4BVT2</accession>
<keyword evidence="8" id="KW-0456">Lyase</keyword>
<evidence type="ECO:0000256" key="6">
    <source>
        <dbReference type="ARBA" id="ARBA00022723"/>
    </source>
</evidence>
<dbReference type="AlphaFoldDB" id="A0A1C4BVT2"/>
<dbReference type="SUPFAM" id="SSF55620">
    <property type="entry name" value="Tetrahydrobiopterin biosynthesis enzymes-like"/>
    <property type="match status" value="1"/>
</dbReference>
<dbReference type="InterPro" id="IPR007115">
    <property type="entry name" value="6-PTP_synth/QueD"/>
</dbReference>
<organism evidence="11 12">
    <name type="scientific">Chitinophaga costaii</name>
    <dbReference type="NCBI Taxonomy" id="1335309"/>
    <lineage>
        <taxon>Bacteria</taxon>
        <taxon>Pseudomonadati</taxon>
        <taxon>Bacteroidota</taxon>
        <taxon>Chitinophagia</taxon>
        <taxon>Chitinophagales</taxon>
        <taxon>Chitinophagaceae</taxon>
        <taxon>Chitinophaga</taxon>
    </lineage>
</organism>
<evidence type="ECO:0000256" key="4">
    <source>
        <dbReference type="ARBA" id="ARBA00012982"/>
    </source>
</evidence>
<comment type="pathway">
    <text evidence="2">Purine metabolism; 7-cyano-7-deazaguanine biosynthesis.</text>
</comment>
<dbReference type="PANTHER" id="PTHR12589:SF7">
    <property type="entry name" value="6-PYRUVOYL TETRAHYDROBIOPTERIN SYNTHASE"/>
    <property type="match status" value="1"/>
</dbReference>
<protein>
    <recommendedName>
        <fullName evidence="5">6-carboxy-5,6,7,8-tetrahydropterin synthase</fullName>
        <ecNumber evidence="4">4.1.2.50</ecNumber>
    </recommendedName>
    <alternativeName>
        <fullName evidence="9">Queuosine biosynthesis protein QueD</fullName>
    </alternativeName>
</protein>
<reference evidence="11 12" key="1">
    <citation type="submission" date="2016-08" db="EMBL/GenBank/DDBJ databases">
        <authorList>
            <person name="Seilhamer J.J."/>
        </authorList>
    </citation>
    <scope>NUCLEOTIDE SEQUENCE [LARGE SCALE GENOMIC DNA]</scope>
    <source>
        <strain evidence="11 12">A37T2</strain>
    </source>
</reference>
<keyword evidence="12" id="KW-1185">Reference proteome</keyword>
<evidence type="ECO:0000313" key="12">
    <source>
        <dbReference type="Proteomes" id="UP000242818"/>
    </source>
</evidence>
<dbReference type="GO" id="GO:0070497">
    <property type="term" value="F:6-carboxytetrahydropterin synthase activity"/>
    <property type="evidence" value="ECO:0007669"/>
    <property type="project" value="UniProtKB-EC"/>
</dbReference>
<comment type="similarity">
    <text evidence="3">Belongs to the PTPS family. QueD subfamily.</text>
</comment>
<keyword evidence="7" id="KW-0862">Zinc</keyword>
<evidence type="ECO:0000256" key="8">
    <source>
        <dbReference type="ARBA" id="ARBA00023239"/>
    </source>
</evidence>
<dbReference type="RefSeq" id="WP_089710275.1">
    <property type="nucleotide sequence ID" value="NZ_FMAR01000003.1"/>
</dbReference>
<dbReference type="PANTHER" id="PTHR12589">
    <property type="entry name" value="PYRUVOYL TETRAHYDROBIOPTERIN SYNTHASE"/>
    <property type="match status" value="1"/>
</dbReference>
<dbReference type="STRING" id="1335309.GA0116948_103276"/>
<dbReference type="EMBL" id="FMAR01000003">
    <property type="protein sequence ID" value="SCC10843.1"/>
    <property type="molecule type" value="Genomic_DNA"/>
</dbReference>
<keyword evidence="6" id="KW-0479">Metal-binding</keyword>
<evidence type="ECO:0000256" key="9">
    <source>
        <dbReference type="ARBA" id="ARBA00031449"/>
    </source>
</evidence>
<comment type="catalytic activity">
    <reaction evidence="10">
        <text>7,8-dihydroneopterin 3'-triphosphate + H2O = 6-carboxy-5,6,7,8-tetrahydropterin + triphosphate + acetaldehyde + 2 H(+)</text>
        <dbReference type="Rhea" id="RHEA:27966"/>
        <dbReference type="ChEBI" id="CHEBI:15343"/>
        <dbReference type="ChEBI" id="CHEBI:15377"/>
        <dbReference type="ChEBI" id="CHEBI:15378"/>
        <dbReference type="ChEBI" id="CHEBI:18036"/>
        <dbReference type="ChEBI" id="CHEBI:58462"/>
        <dbReference type="ChEBI" id="CHEBI:61032"/>
        <dbReference type="EC" id="4.1.2.50"/>
    </reaction>
</comment>
<dbReference type="Proteomes" id="UP000242818">
    <property type="component" value="Unassembled WGS sequence"/>
</dbReference>
<dbReference type="OrthoDB" id="9804698at2"/>
<gene>
    <name evidence="11" type="ORF">GA0116948_103276</name>
</gene>
<name>A0A1C4BVT2_9BACT</name>